<dbReference type="AlphaFoldDB" id="A0AAD9SMK2"/>
<keyword evidence="2" id="KW-1185">Reference proteome</keyword>
<accession>A0AAD9SMK2</accession>
<protein>
    <submittedName>
        <fullName evidence="1">Uncharacterized protein</fullName>
    </submittedName>
</protein>
<evidence type="ECO:0000313" key="1">
    <source>
        <dbReference type="EMBL" id="KAK2611837.1"/>
    </source>
</evidence>
<organism evidence="1 2">
    <name type="scientific">Phomopsis amygdali</name>
    <name type="common">Fusicoccum amygdali</name>
    <dbReference type="NCBI Taxonomy" id="1214568"/>
    <lineage>
        <taxon>Eukaryota</taxon>
        <taxon>Fungi</taxon>
        <taxon>Dikarya</taxon>
        <taxon>Ascomycota</taxon>
        <taxon>Pezizomycotina</taxon>
        <taxon>Sordariomycetes</taxon>
        <taxon>Sordariomycetidae</taxon>
        <taxon>Diaporthales</taxon>
        <taxon>Diaporthaceae</taxon>
        <taxon>Diaporthe</taxon>
    </lineage>
</organism>
<evidence type="ECO:0000313" key="2">
    <source>
        <dbReference type="Proteomes" id="UP001265746"/>
    </source>
</evidence>
<dbReference type="Proteomes" id="UP001265746">
    <property type="component" value="Unassembled WGS sequence"/>
</dbReference>
<proteinExistence type="predicted"/>
<reference evidence="1" key="1">
    <citation type="submission" date="2023-06" db="EMBL/GenBank/DDBJ databases">
        <authorList>
            <person name="Noh H."/>
        </authorList>
    </citation>
    <scope>NUCLEOTIDE SEQUENCE</scope>
    <source>
        <strain evidence="1">DUCC20226</strain>
    </source>
</reference>
<dbReference type="EMBL" id="JAUJFL010000002">
    <property type="protein sequence ID" value="KAK2611837.1"/>
    <property type="molecule type" value="Genomic_DNA"/>
</dbReference>
<name>A0AAD9SMK2_PHOAM</name>
<comment type="caution">
    <text evidence="1">The sequence shown here is derived from an EMBL/GenBank/DDBJ whole genome shotgun (WGS) entry which is preliminary data.</text>
</comment>
<sequence length="191" mass="22046">MVKQVQNLAAWGYVVEPNARGFRNIPFSGPGRHCNIYHPKAEYPDVPITTFTVNDDNSLLKIPRAFNTQNDLRPKGQKLNLRDQIVSFWTDVEGRDLKNLKRIENSNVVEENLRRQMEVIYEMMEKDEFDELTVKRTDPAFQLLLTATPFVNGVQKMLDEYADKFAGKKIESLHFDAVGGFESFEFIITLT</sequence>
<gene>
    <name evidence="1" type="ORF">N8I77_005158</name>
</gene>